<accession>A0A6A6FWZ2</accession>
<dbReference type="Proteomes" id="UP000799539">
    <property type="component" value="Unassembled WGS sequence"/>
</dbReference>
<gene>
    <name evidence="1" type="ORF">CERZMDRAFT_108411</name>
</gene>
<sequence>MKRITKKYLAYAQTIAFASLLTALLLLNLWPTGSDDKQYDWARIRYRSKTQSLPESRGTCPGLAGSDKPALVVARIASEDTQWLTDLALHYHLCVYTADAPLDRNSRNLQVPVNRGHEGMAYLTFIIDNYENIPEAGAVFVHGSRFAWHNDSPDYDNEALLRALNLTSALEHHGYTNLRCDWSAGTCSPRQAQPQGSIETLLSSKLQPWSRRAISDAALPKALQLLFDGNTADNRSPALLRRSDAIRAQCCAQFAVSRSAILGHSRDEYSALRQWLLDDGAAPSDDRIAGRILSYVWHILFLGPTEGQTSLRALNALACPSAQVCYCRLYGKCDLQNCDSPRSCRGQYVLPRDYRLPDGWEELHNGLR</sequence>
<organism evidence="1 2">
    <name type="scientific">Cercospora zeae-maydis SCOH1-5</name>
    <dbReference type="NCBI Taxonomy" id="717836"/>
    <lineage>
        <taxon>Eukaryota</taxon>
        <taxon>Fungi</taxon>
        <taxon>Dikarya</taxon>
        <taxon>Ascomycota</taxon>
        <taxon>Pezizomycotina</taxon>
        <taxon>Dothideomycetes</taxon>
        <taxon>Dothideomycetidae</taxon>
        <taxon>Mycosphaerellales</taxon>
        <taxon>Mycosphaerellaceae</taxon>
        <taxon>Cercospora</taxon>
    </lineage>
</organism>
<reference evidence="1" key="1">
    <citation type="journal article" date="2020" name="Stud. Mycol.">
        <title>101 Dothideomycetes genomes: a test case for predicting lifestyles and emergence of pathogens.</title>
        <authorList>
            <person name="Haridas S."/>
            <person name="Albert R."/>
            <person name="Binder M."/>
            <person name="Bloem J."/>
            <person name="Labutti K."/>
            <person name="Salamov A."/>
            <person name="Andreopoulos B."/>
            <person name="Baker S."/>
            <person name="Barry K."/>
            <person name="Bills G."/>
            <person name="Bluhm B."/>
            <person name="Cannon C."/>
            <person name="Castanera R."/>
            <person name="Culley D."/>
            <person name="Daum C."/>
            <person name="Ezra D."/>
            <person name="Gonzalez J."/>
            <person name="Henrissat B."/>
            <person name="Kuo A."/>
            <person name="Liang C."/>
            <person name="Lipzen A."/>
            <person name="Lutzoni F."/>
            <person name="Magnuson J."/>
            <person name="Mondo S."/>
            <person name="Nolan M."/>
            <person name="Ohm R."/>
            <person name="Pangilinan J."/>
            <person name="Park H.-J."/>
            <person name="Ramirez L."/>
            <person name="Alfaro M."/>
            <person name="Sun H."/>
            <person name="Tritt A."/>
            <person name="Yoshinaga Y."/>
            <person name="Zwiers L.-H."/>
            <person name="Turgeon B."/>
            <person name="Goodwin S."/>
            <person name="Spatafora J."/>
            <person name="Crous P."/>
            <person name="Grigoriev I."/>
        </authorList>
    </citation>
    <scope>NUCLEOTIDE SEQUENCE</scope>
    <source>
        <strain evidence="1">SCOH1-5</strain>
    </source>
</reference>
<dbReference type="PANTHER" id="PTHR37490">
    <property type="entry name" value="EXPRESSED PROTEIN"/>
    <property type="match status" value="1"/>
</dbReference>
<dbReference type="InterPro" id="IPR021838">
    <property type="entry name" value="DUF3431"/>
</dbReference>
<keyword evidence="2" id="KW-1185">Reference proteome</keyword>
<dbReference type="AlphaFoldDB" id="A0A6A6FWZ2"/>
<protein>
    <submittedName>
        <fullName evidence="1">Uncharacterized protein</fullName>
    </submittedName>
</protein>
<evidence type="ECO:0000313" key="2">
    <source>
        <dbReference type="Proteomes" id="UP000799539"/>
    </source>
</evidence>
<dbReference type="EMBL" id="ML992662">
    <property type="protein sequence ID" value="KAF2217758.1"/>
    <property type="molecule type" value="Genomic_DNA"/>
</dbReference>
<proteinExistence type="predicted"/>
<name>A0A6A6FWZ2_9PEZI</name>
<dbReference type="PANTHER" id="PTHR37490:SF3">
    <property type="entry name" value="DUF3431 DOMAIN CONTAINING PROTEIN"/>
    <property type="match status" value="1"/>
</dbReference>
<evidence type="ECO:0000313" key="1">
    <source>
        <dbReference type="EMBL" id="KAF2217758.1"/>
    </source>
</evidence>
<dbReference type="Pfam" id="PF11913">
    <property type="entry name" value="DUF3431"/>
    <property type="match status" value="1"/>
</dbReference>
<dbReference type="OrthoDB" id="426718at2759"/>